<keyword evidence="2" id="KW-0808">Transferase</keyword>
<dbReference type="Pfam" id="PF02926">
    <property type="entry name" value="THUMP"/>
    <property type="match status" value="1"/>
</dbReference>
<dbReference type="InterPro" id="IPR004114">
    <property type="entry name" value="THUMP_dom"/>
</dbReference>
<evidence type="ECO:0000256" key="2">
    <source>
        <dbReference type="ARBA" id="ARBA00022603"/>
    </source>
</evidence>
<evidence type="ECO:0000313" key="7">
    <source>
        <dbReference type="EMBL" id="KAK8399336.1"/>
    </source>
</evidence>
<evidence type="ECO:0000256" key="3">
    <source>
        <dbReference type="ARBA" id="ARBA00022694"/>
    </source>
</evidence>
<dbReference type="GO" id="GO:0043527">
    <property type="term" value="C:tRNA methyltransferase complex"/>
    <property type="evidence" value="ECO:0007669"/>
    <property type="project" value="UniProtKB-ARBA"/>
</dbReference>
<dbReference type="GO" id="GO:0005737">
    <property type="term" value="C:cytoplasm"/>
    <property type="evidence" value="ECO:0007669"/>
    <property type="project" value="UniProtKB-SubCell"/>
</dbReference>
<feature type="signal peptide" evidence="5">
    <location>
        <begin position="1"/>
        <end position="24"/>
    </location>
</feature>
<proteinExistence type="predicted"/>
<sequence length="524" mass="58749">MDGLFTYLLLLERCWLWLRQQTEAVNIHVSLAIIHLHRLHRSCTMAPEITGIEPSSLKGMSPDNPDLCTLEATVVTGLEDVAAEECKEKLGVTCVQARGRIFIDVNIADVTKVLLLRSIDNVNIVLTMVKNFCFGDQRERCFEQLYKFAEKQDWRKGMRVWKDIFSYPEEPIKKVVPLKNEYCCPRPDVDLKRMKLSSPILENLPESVVPEHLRNDKGLSFVDDSLKQEENSKEPSSTAAVEAVASGPRFRVSCSRTGATHKFGSPEAARQFGAGVNEMFTWPVDLTNFDLEVLLCIDKEFVYVAISLTREPLFKRNLTNFGRTNLRATICHNMVRLATPQLGEVVLDPMCGGATIPMEGSLTHSQAFHLGGDNYGQAVKRSRDNINNLLKKGKSMVVDVAQWDATKLPLRSQCVDVVVSDLPFGKRSGNKADNRVLYYRSLVELARVTKMKTGRAVLLTYDKGSMIKNIKRVHTLWKSGASRTVNIGGLPAVIYTLYRTSQLSLSDCNKDSKASETCTDPNLK</sequence>
<evidence type="ECO:0000256" key="4">
    <source>
        <dbReference type="PROSITE-ProRule" id="PRU00529"/>
    </source>
</evidence>
<dbReference type="EMBL" id="JARAKH010000011">
    <property type="protein sequence ID" value="KAK8399335.1"/>
    <property type="molecule type" value="Genomic_DNA"/>
</dbReference>
<keyword evidence="5" id="KW-0732">Signal</keyword>
<dbReference type="GO" id="GO:0016423">
    <property type="term" value="F:tRNA (guanine) methyltransferase activity"/>
    <property type="evidence" value="ECO:0007669"/>
    <property type="project" value="TreeGrafter"/>
</dbReference>
<dbReference type="EMBL" id="JARAKH010000011">
    <property type="protein sequence ID" value="KAK8399337.1"/>
    <property type="molecule type" value="Genomic_DNA"/>
</dbReference>
<keyword evidence="2" id="KW-0489">Methyltransferase</keyword>
<protein>
    <recommendedName>
        <fullName evidence="6">THUMP domain-containing protein</fullName>
    </recommendedName>
</protein>
<dbReference type="PROSITE" id="PS51165">
    <property type="entry name" value="THUMP"/>
    <property type="match status" value="1"/>
</dbReference>
<accession>A0AAW0UK22</accession>
<comment type="caution">
    <text evidence="7">The sequence shown here is derived from an EMBL/GenBank/DDBJ whole genome shotgun (WGS) entry which is preliminary data.</text>
</comment>
<evidence type="ECO:0000256" key="5">
    <source>
        <dbReference type="SAM" id="SignalP"/>
    </source>
</evidence>
<evidence type="ECO:0000313" key="8">
    <source>
        <dbReference type="Proteomes" id="UP001487740"/>
    </source>
</evidence>
<dbReference type="CDD" id="cd11715">
    <property type="entry name" value="THUMP_AdoMetMT"/>
    <property type="match status" value="1"/>
</dbReference>
<dbReference type="GO" id="GO:0003723">
    <property type="term" value="F:RNA binding"/>
    <property type="evidence" value="ECO:0007669"/>
    <property type="project" value="UniProtKB-UniRule"/>
</dbReference>
<keyword evidence="3" id="KW-0819">tRNA processing</keyword>
<reference evidence="7 8" key="1">
    <citation type="submission" date="2023-03" db="EMBL/GenBank/DDBJ databases">
        <title>High-quality genome of Scylla paramamosain provides insights in environmental adaptation.</title>
        <authorList>
            <person name="Zhang L."/>
        </authorList>
    </citation>
    <scope>NUCLEOTIDE SEQUENCE [LARGE SCALE GENOMIC DNA]</scope>
    <source>
        <strain evidence="7">LZ_2023a</strain>
        <tissue evidence="7">Muscle</tissue>
    </source>
</reference>
<keyword evidence="8" id="KW-1185">Reference proteome</keyword>
<feature type="chain" id="PRO_5044717133" description="THUMP domain-containing protein" evidence="5">
    <location>
        <begin position="25"/>
        <end position="524"/>
    </location>
</feature>
<feature type="domain" description="THUMP" evidence="6">
    <location>
        <begin position="207"/>
        <end position="308"/>
    </location>
</feature>
<dbReference type="FunFam" id="3.40.50.150:FF:000073">
    <property type="entry name" value="THUMP domain containing 3"/>
    <property type="match status" value="1"/>
</dbReference>
<dbReference type="AlphaFoldDB" id="A0AAW0UK22"/>
<dbReference type="GO" id="GO:0030488">
    <property type="term" value="P:tRNA methylation"/>
    <property type="evidence" value="ECO:0007669"/>
    <property type="project" value="TreeGrafter"/>
</dbReference>
<keyword evidence="4" id="KW-0694">RNA-binding</keyword>
<dbReference type="InterPro" id="IPR029063">
    <property type="entry name" value="SAM-dependent_MTases_sf"/>
</dbReference>
<evidence type="ECO:0000259" key="6">
    <source>
        <dbReference type="PROSITE" id="PS51165"/>
    </source>
</evidence>
<dbReference type="Gene3D" id="3.30.2130.30">
    <property type="match status" value="2"/>
</dbReference>
<dbReference type="PANTHER" id="PTHR14911:SF13">
    <property type="entry name" value="TRNA (GUANINE(6)-N2)-METHYLTRANSFERASE THUMP3"/>
    <property type="match status" value="1"/>
</dbReference>
<dbReference type="SUPFAM" id="SSF143437">
    <property type="entry name" value="THUMP domain-like"/>
    <property type="match status" value="1"/>
</dbReference>
<name>A0AAW0UK22_SCYPA</name>
<gene>
    <name evidence="7" type="ORF">O3P69_003453</name>
</gene>
<dbReference type="PANTHER" id="PTHR14911">
    <property type="entry name" value="THUMP DOMAIN-CONTAINING"/>
    <property type="match status" value="1"/>
</dbReference>
<dbReference type="Pfam" id="PF01170">
    <property type="entry name" value="UPF0020"/>
    <property type="match status" value="1"/>
</dbReference>
<dbReference type="SUPFAM" id="SSF53335">
    <property type="entry name" value="S-adenosyl-L-methionine-dependent methyltransferases"/>
    <property type="match status" value="1"/>
</dbReference>
<comment type="subcellular location">
    <subcellularLocation>
        <location evidence="1">Cytoplasm</location>
    </subcellularLocation>
</comment>
<organism evidence="7 8">
    <name type="scientific">Scylla paramamosain</name>
    <name type="common">Mud crab</name>
    <dbReference type="NCBI Taxonomy" id="85552"/>
    <lineage>
        <taxon>Eukaryota</taxon>
        <taxon>Metazoa</taxon>
        <taxon>Ecdysozoa</taxon>
        <taxon>Arthropoda</taxon>
        <taxon>Crustacea</taxon>
        <taxon>Multicrustacea</taxon>
        <taxon>Malacostraca</taxon>
        <taxon>Eumalacostraca</taxon>
        <taxon>Eucarida</taxon>
        <taxon>Decapoda</taxon>
        <taxon>Pleocyemata</taxon>
        <taxon>Brachyura</taxon>
        <taxon>Eubrachyura</taxon>
        <taxon>Portunoidea</taxon>
        <taxon>Portunidae</taxon>
        <taxon>Portuninae</taxon>
        <taxon>Scylla</taxon>
    </lineage>
</organism>
<dbReference type="Gene3D" id="3.40.50.150">
    <property type="entry name" value="Vaccinia Virus protein VP39"/>
    <property type="match status" value="1"/>
</dbReference>
<dbReference type="EMBL" id="JARAKH010000011">
    <property type="protein sequence ID" value="KAK8399334.1"/>
    <property type="molecule type" value="Genomic_DNA"/>
</dbReference>
<dbReference type="EMBL" id="JARAKH010000011">
    <property type="protein sequence ID" value="KAK8399336.1"/>
    <property type="molecule type" value="Genomic_DNA"/>
</dbReference>
<dbReference type="InterPro" id="IPR000241">
    <property type="entry name" value="RlmKL-like_Mtase"/>
</dbReference>
<dbReference type="SMART" id="SM00981">
    <property type="entry name" value="THUMP"/>
    <property type="match status" value="1"/>
</dbReference>
<dbReference type="Proteomes" id="UP001487740">
    <property type="component" value="Unassembled WGS sequence"/>
</dbReference>
<evidence type="ECO:0000256" key="1">
    <source>
        <dbReference type="ARBA" id="ARBA00004496"/>
    </source>
</evidence>